<dbReference type="Pfam" id="PF01243">
    <property type="entry name" value="PNPOx_N"/>
    <property type="match status" value="1"/>
</dbReference>
<evidence type="ECO:0000313" key="9">
    <source>
        <dbReference type="EMBL" id="TXD33875.1"/>
    </source>
</evidence>
<feature type="domain" description="Pyridoxine 5'-phosphate oxidase dimerisation C-terminal" evidence="8">
    <location>
        <begin position="159"/>
        <end position="201"/>
    </location>
</feature>
<dbReference type="PROSITE" id="PS01064">
    <property type="entry name" value="PYRIDOX_OXIDASE"/>
    <property type="match status" value="1"/>
</dbReference>
<dbReference type="InterPro" id="IPR019740">
    <property type="entry name" value="Pyridox_Oxase_CS"/>
</dbReference>
<dbReference type="InterPro" id="IPR000659">
    <property type="entry name" value="Pyridox_Oxase"/>
</dbReference>
<dbReference type="UniPathway" id="UPA01068">
    <property type="reaction ID" value="UER00304"/>
</dbReference>
<dbReference type="Pfam" id="PF10590">
    <property type="entry name" value="PNP_phzG_C"/>
    <property type="match status" value="1"/>
</dbReference>
<dbReference type="Gene3D" id="2.30.110.10">
    <property type="entry name" value="Electron Transport, Fmn-binding Protein, Chain A"/>
    <property type="match status" value="1"/>
</dbReference>
<dbReference type="RefSeq" id="WP_146975753.1">
    <property type="nucleotide sequence ID" value="NZ_VOSL01000059.1"/>
</dbReference>
<dbReference type="AlphaFoldDB" id="A0A5C6X772"/>
<evidence type="ECO:0000313" key="10">
    <source>
        <dbReference type="Proteomes" id="UP000321046"/>
    </source>
</evidence>
<feature type="domain" description="Pyridoxamine 5'-phosphate oxidase N-terminal" evidence="7">
    <location>
        <begin position="28"/>
        <end position="146"/>
    </location>
</feature>
<evidence type="ECO:0000256" key="4">
    <source>
        <dbReference type="ARBA" id="ARBA00023002"/>
    </source>
</evidence>
<comment type="caution">
    <text evidence="9">The sequence shown here is derived from an EMBL/GenBank/DDBJ whole genome shotgun (WGS) entry which is preliminary data.</text>
</comment>
<dbReference type="PIRSF" id="PIRSF000190">
    <property type="entry name" value="Pyd_amn-ph_oxd"/>
    <property type="match status" value="1"/>
</dbReference>
<feature type="binding site" evidence="6">
    <location>
        <position position="172"/>
    </location>
    <ligand>
        <name>FMN</name>
        <dbReference type="ChEBI" id="CHEBI:58210"/>
    </ligand>
</feature>
<proteinExistence type="inferred from homology"/>
<dbReference type="GO" id="GO:0010181">
    <property type="term" value="F:FMN binding"/>
    <property type="evidence" value="ECO:0007669"/>
    <property type="project" value="UniProtKB-UniRule"/>
</dbReference>
<accession>A0A5C6X772</accession>
<keyword evidence="3 6" id="KW-0288">FMN</keyword>
<dbReference type="NCBIfam" id="NF004231">
    <property type="entry name" value="PRK05679.1"/>
    <property type="match status" value="1"/>
</dbReference>
<dbReference type="NCBIfam" id="TIGR00558">
    <property type="entry name" value="pdxH"/>
    <property type="match status" value="1"/>
</dbReference>
<keyword evidence="2" id="KW-0285">Flavoprotein</keyword>
<evidence type="ECO:0000256" key="1">
    <source>
        <dbReference type="ARBA" id="ARBA00007301"/>
    </source>
</evidence>
<feature type="binding site" evidence="6">
    <location>
        <begin position="127"/>
        <end position="128"/>
    </location>
    <ligand>
        <name>FMN</name>
        <dbReference type="ChEBI" id="CHEBI:58210"/>
    </ligand>
</feature>
<dbReference type="Proteomes" id="UP000321046">
    <property type="component" value="Unassembled WGS sequence"/>
</dbReference>
<evidence type="ECO:0000256" key="3">
    <source>
        <dbReference type="ARBA" id="ARBA00022643"/>
    </source>
</evidence>
<dbReference type="SUPFAM" id="SSF50475">
    <property type="entry name" value="FMN-binding split barrel"/>
    <property type="match status" value="1"/>
</dbReference>
<keyword evidence="4 9" id="KW-0560">Oxidoreductase</keyword>
<evidence type="ECO:0000259" key="7">
    <source>
        <dbReference type="Pfam" id="PF01243"/>
    </source>
</evidence>
<evidence type="ECO:0000259" key="8">
    <source>
        <dbReference type="Pfam" id="PF10590"/>
    </source>
</evidence>
<feature type="binding site" evidence="6">
    <location>
        <begin position="48"/>
        <end position="53"/>
    </location>
    <ligand>
        <name>FMN</name>
        <dbReference type="ChEBI" id="CHEBI:58210"/>
    </ligand>
</feature>
<feature type="binding site" evidence="6">
    <location>
        <position position="92"/>
    </location>
    <ligand>
        <name>FMN</name>
        <dbReference type="ChEBI" id="CHEBI:58210"/>
    </ligand>
</feature>
<feature type="binding site" evidence="6">
    <location>
        <position position="182"/>
    </location>
    <ligand>
        <name>FMN</name>
        <dbReference type="ChEBI" id="CHEBI:58210"/>
    </ligand>
</feature>
<feature type="binding site" evidence="6">
    <location>
        <position position="70"/>
    </location>
    <ligand>
        <name>FMN</name>
        <dbReference type="ChEBI" id="CHEBI:58210"/>
    </ligand>
</feature>
<dbReference type="InterPro" id="IPR019576">
    <property type="entry name" value="Pyridoxamine_oxidase_dimer_C"/>
</dbReference>
<dbReference type="PANTHER" id="PTHR10851:SF0">
    <property type="entry name" value="PYRIDOXINE-5'-PHOSPHATE OXIDASE"/>
    <property type="match status" value="1"/>
</dbReference>
<dbReference type="PANTHER" id="PTHR10851">
    <property type="entry name" value="PYRIDOXINE-5-PHOSPHATE OXIDASE"/>
    <property type="match status" value="1"/>
</dbReference>
<comment type="similarity">
    <text evidence="1">Belongs to the pyridoxamine 5'-phosphate oxidase family.</text>
</comment>
<reference evidence="9 10" key="1">
    <citation type="submission" date="2019-08" db="EMBL/GenBank/DDBJ databases">
        <title>Bradymonadales sp. TMQ2.</title>
        <authorList>
            <person name="Liang Q."/>
        </authorList>
    </citation>
    <scope>NUCLEOTIDE SEQUENCE [LARGE SCALE GENOMIC DNA]</scope>
    <source>
        <strain evidence="9 10">TMQ2</strain>
    </source>
</reference>
<dbReference type="GO" id="GO:0004733">
    <property type="term" value="F:pyridoxamine phosphate oxidase activity"/>
    <property type="evidence" value="ECO:0007669"/>
    <property type="project" value="UniProtKB-UniRule"/>
</dbReference>
<dbReference type="EC" id="1.4.3.5" evidence="5"/>
<dbReference type="InterPro" id="IPR011576">
    <property type="entry name" value="Pyridox_Oxase_N"/>
</dbReference>
<evidence type="ECO:0000256" key="5">
    <source>
        <dbReference type="NCBIfam" id="TIGR00558"/>
    </source>
</evidence>
<dbReference type="OrthoDB" id="9780392at2"/>
<organism evidence="9 10">
    <name type="scientific">Lujinxingia vulgaris</name>
    <dbReference type="NCBI Taxonomy" id="2600176"/>
    <lineage>
        <taxon>Bacteria</taxon>
        <taxon>Deltaproteobacteria</taxon>
        <taxon>Bradymonadales</taxon>
        <taxon>Lujinxingiaceae</taxon>
        <taxon>Lujinxingia</taxon>
    </lineage>
</organism>
<evidence type="ECO:0000256" key="2">
    <source>
        <dbReference type="ARBA" id="ARBA00022630"/>
    </source>
</evidence>
<feature type="binding site" evidence="6">
    <location>
        <begin position="63"/>
        <end position="64"/>
    </location>
    <ligand>
        <name>FMN</name>
        <dbReference type="ChEBI" id="CHEBI:58210"/>
    </ligand>
</feature>
<dbReference type="HAMAP" id="MF_01629">
    <property type="entry name" value="PdxH"/>
    <property type="match status" value="1"/>
</dbReference>
<dbReference type="InterPro" id="IPR012349">
    <property type="entry name" value="Split_barrel_FMN-bd"/>
</dbReference>
<name>A0A5C6X772_9DELT</name>
<comment type="cofactor">
    <cofactor evidence="6">
        <name>FMN</name>
        <dbReference type="ChEBI" id="CHEBI:58210"/>
    </cofactor>
    <text evidence="6">Binds 1 FMN per subunit.</text>
</comment>
<protein>
    <recommendedName>
        <fullName evidence="5">Pyridoxamine 5'-phosphate oxidase</fullName>
        <ecNumber evidence="5">1.4.3.5</ecNumber>
    </recommendedName>
</protein>
<gene>
    <name evidence="9" type="primary">pdxH</name>
    <name evidence="9" type="ORF">FRC96_15535</name>
</gene>
<dbReference type="GO" id="GO:0008615">
    <property type="term" value="P:pyridoxine biosynthetic process"/>
    <property type="evidence" value="ECO:0007669"/>
    <property type="project" value="UniProtKB-UniRule"/>
</dbReference>
<dbReference type="EMBL" id="VOSL01000059">
    <property type="protein sequence ID" value="TXD33875.1"/>
    <property type="molecule type" value="Genomic_DNA"/>
</dbReference>
<evidence type="ECO:0000256" key="6">
    <source>
        <dbReference type="PIRSR" id="PIRSR000190-2"/>
    </source>
</evidence>
<sequence>MPQQAVLPFEDPFEWFDAWFAQARQSAMIEPTAMSLATVDADGQPSLRIVLLKGFDRKGFVFYTNLQSRKGRALLSEPRCALTFFWPELGRQVRVEGAAQAVGEDEADAYFASRPRESQLGAWASQQSRELASRADLEAALAEVTARFEGQPVTRPPHWSGMRVVPTRIEFWQAGEARLHDRWEFVRRAPQAPFERRRLFP</sequence>
<feature type="binding site" evidence="6">
    <location>
        <position position="69"/>
    </location>
    <ligand>
        <name>FMN</name>
        <dbReference type="ChEBI" id="CHEBI:58210"/>
    </ligand>
</feature>